<accession>A0A2S9SK16</accession>
<dbReference type="Pfam" id="PF16363">
    <property type="entry name" value="GDP_Man_Dehyd"/>
    <property type="match status" value="1"/>
</dbReference>
<dbReference type="RefSeq" id="WP_123058276.1">
    <property type="nucleotide sequence ID" value="NZ_NXGH01000065.1"/>
</dbReference>
<organism evidence="2 3">
    <name type="scientific">Aliarcobacter cryaerophilus</name>
    <dbReference type="NCBI Taxonomy" id="28198"/>
    <lineage>
        <taxon>Bacteria</taxon>
        <taxon>Pseudomonadati</taxon>
        <taxon>Campylobacterota</taxon>
        <taxon>Epsilonproteobacteria</taxon>
        <taxon>Campylobacterales</taxon>
        <taxon>Arcobacteraceae</taxon>
        <taxon>Aliarcobacter</taxon>
    </lineage>
</organism>
<dbReference type="InterPro" id="IPR036291">
    <property type="entry name" value="NAD(P)-bd_dom_sf"/>
</dbReference>
<dbReference type="InterPro" id="IPR016040">
    <property type="entry name" value="NAD(P)-bd_dom"/>
</dbReference>
<reference evidence="2 3" key="1">
    <citation type="submission" date="2017-09" db="EMBL/GenBank/DDBJ databases">
        <title>Reassesment of A. cryaerophilus.</title>
        <authorList>
            <person name="Perez-Cataluna A."/>
            <person name="Collado L."/>
            <person name="Salgado O."/>
            <person name="Lefinanco V."/>
            <person name="Figueras M.J."/>
        </authorList>
    </citation>
    <scope>NUCLEOTIDE SEQUENCE [LARGE SCALE GENOMIC DNA]</scope>
    <source>
        <strain evidence="2 3">LMG 9871</strain>
    </source>
</reference>
<name>A0A2S9SK16_9BACT</name>
<dbReference type="SUPFAM" id="SSF51735">
    <property type="entry name" value="NAD(P)-binding Rossmann-fold domains"/>
    <property type="match status" value="1"/>
</dbReference>
<feature type="non-terminal residue" evidence="2">
    <location>
        <position position="62"/>
    </location>
</feature>
<evidence type="ECO:0000313" key="2">
    <source>
        <dbReference type="EMBL" id="PRM86917.1"/>
    </source>
</evidence>
<protein>
    <submittedName>
        <fullName evidence="2">UDP-glucose 4-epimerase</fullName>
    </submittedName>
</protein>
<sequence>MNILVTGSAGFIASHLIEELLKDQNNCIIGIDNFYSGTKENLAFIKSIDKKNRFKFIKADII</sequence>
<evidence type="ECO:0000313" key="3">
    <source>
        <dbReference type="Proteomes" id="UP000238649"/>
    </source>
</evidence>
<dbReference type="OrthoDB" id="9801785at2"/>
<gene>
    <name evidence="2" type="ORF">CJ671_10475</name>
</gene>
<comment type="caution">
    <text evidence="2">The sequence shown here is derived from an EMBL/GenBank/DDBJ whole genome shotgun (WGS) entry which is preliminary data.</text>
</comment>
<dbReference type="EMBL" id="NXGH01000065">
    <property type="protein sequence ID" value="PRM86917.1"/>
    <property type="molecule type" value="Genomic_DNA"/>
</dbReference>
<dbReference type="Gene3D" id="3.40.50.720">
    <property type="entry name" value="NAD(P)-binding Rossmann-like Domain"/>
    <property type="match status" value="1"/>
</dbReference>
<evidence type="ECO:0000259" key="1">
    <source>
        <dbReference type="Pfam" id="PF16363"/>
    </source>
</evidence>
<dbReference type="AlphaFoldDB" id="A0A2S9SK16"/>
<dbReference type="Proteomes" id="UP000238649">
    <property type="component" value="Unassembled WGS sequence"/>
</dbReference>
<proteinExistence type="predicted"/>
<feature type="domain" description="NAD(P)-binding" evidence="1">
    <location>
        <begin position="4"/>
        <end position="61"/>
    </location>
</feature>